<proteinExistence type="predicted"/>
<name>A0A0B0MD41_GOSAR</name>
<reference evidence="2" key="1">
    <citation type="submission" date="2014-09" db="EMBL/GenBank/DDBJ databases">
        <authorList>
            <person name="Mudge J."/>
            <person name="Ramaraj T."/>
            <person name="Lindquist I.E."/>
            <person name="Bharti A.K."/>
            <person name="Sundararajan A."/>
            <person name="Cameron C.T."/>
            <person name="Woodward J.E."/>
            <person name="May G.D."/>
            <person name="Brubaker C."/>
            <person name="Broadhvest J."/>
            <person name="Wilkins T.A."/>
        </authorList>
    </citation>
    <scope>NUCLEOTIDE SEQUENCE</scope>
    <source>
        <strain evidence="2">cv. AKA8401</strain>
    </source>
</reference>
<gene>
    <name evidence="1" type="ORF">F383_37912</name>
</gene>
<dbReference type="EMBL" id="JRRC01049147">
    <property type="protein sequence ID" value="KHF98709.1"/>
    <property type="molecule type" value="Genomic_DNA"/>
</dbReference>
<accession>A0A0B0MD41</accession>
<evidence type="ECO:0000313" key="2">
    <source>
        <dbReference type="Proteomes" id="UP000032142"/>
    </source>
</evidence>
<sequence length="44" mass="5063">MNSLTIPELVTYIKISDINELCKSTIRIFLFFLDPSLVSFVLDL</sequence>
<comment type="caution">
    <text evidence="1">The sequence shown here is derived from an EMBL/GenBank/DDBJ whole genome shotgun (WGS) entry which is preliminary data.</text>
</comment>
<dbReference type="Proteomes" id="UP000032142">
    <property type="component" value="Unassembled WGS sequence"/>
</dbReference>
<organism evidence="1 2">
    <name type="scientific">Gossypium arboreum</name>
    <name type="common">Tree cotton</name>
    <name type="synonym">Gossypium nanking</name>
    <dbReference type="NCBI Taxonomy" id="29729"/>
    <lineage>
        <taxon>Eukaryota</taxon>
        <taxon>Viridiplantae</taxon>
        <taxon>Streptophyta</taxon>
        <taxon>Embryophyta</taxon>
        <taxon>Tracheophyta</taxon>
        <taxon>Spermatophyta</taxon>
        <taxon>Magnoliopsida</taxon>
        <taxon>eudicotyledons</taxon>
        <taxon>Gunneridae</taxon>
        <taxon>Pentapetalae</taxon>
        <taxon>rosids</taxon>
        <taxon>malvids</taxon>
        <taxon>Malvales</taxon>
        <taxon>Malvaceae</taxon>
        <taxon>Malvoideae</taxon>
        <taxon>Gossypium</taxon>
    </lineage>
</organism>
<keyword evidence="2" id="KW-1185">Reference proteome</keyword>
<evidence type="ECO:0000313" key="1">
    <source>
        <dbReference type="EMBL" id="KHF98709.1"/>
    </source>
</evidence>
<dbReference type="AlphaFoldDB" id="A0A0B0MD41"/>
<protein>
    <submittedName>
        <fullName evidence="1">Uncharacterized protein</fullName>
    </submittedName>
</protein>